<organism evidence="1 2">
    <name type="scientific">Streptomyces roseus</name>
    <dbReference type="NCBI Taxonomy" id="66430"/>
    <lineage>
        <taxon>Bacteria</taxon>
        <taxon>Bacillati</taxon>
        <taxon>Actinomycetota</taxon>
        <taxon>Actinomycetes</taxon>
        <taxon>Kitasatosporales</taxon>
        <taxon>Streptomycetaceae</taxon>
        <taxon>Streptomyces</taxon>
    </lineage>
</organism>
<dbReference type="PATRIC" id="fig|66430.4.peg.621"/>
<dbReference type="AlphaFoldDB" id="A0A0J6XKA3"/>
<dbReference type="PROSITE" id="PS51257">
    <property type="entry name" value="PROKAR_LIPOPROTEIN"/>
    <property type="match status" value="1"/>
</dbReference>
<protein>
    <recommendedName>
        <fullName evidence="3">Lipoprotein</fullName>
    </recommendedName>
</protein>
<sequence>MRSRSIGVSVLTTTALLALTTGCAPVGGSKAADVGRAARAAAQASAGATPAPAAKGKGTGKGTGMLADLSGAEILSQSHEAMRKVESARVVAKMHDGDSPVDFDLTLDKKGSCNGVIRYEGMGKVDLVKSAELMHFRGDAAYWRAVAAKKHTPGKQTDAMVTMLADRWLKMPVSDPKAAAMGRVCDLDKLTGGGDRPSPLARKGETVTIDGKQALAVVTAAKEGTETDYIATQGTPYVLKSTIAGDKNGEALFSAFGTPVHTALPEGADVLDLSKPGSGGPAESV</sequence>
<dbReference type="STRING" id="66430.ACS04_25615"/>
<dbReference type="Proteomes" id="UP000035932">
    <property type="component" value="Unassembled WGS sequence"/>
</dbReference>
<comment type="caution">
    <text evidence="1">The sequence shown here is derived from an EMBL/GenBank/DDBJ whole genome shotgun (WGS) entry which is preliminary data.</text>
</comment>
<proteinExistence type="predicted"/>
<keyword evidence="2" id="KW-1185">Reference proteome</keyword>
<dbReference type="RefSeq" id="WP_048479125.1">
    <property type="nucleotide sequence ID" value="NZ_JBIRUD010000002.1"/>
</dbReference>
<reference evidence="1 2" key="1">
    <citation type="submission" date="2015-06" db="EMBL/GenBank/DDBJ databases">
        <title>Recapitulation of the evolution of biosynthetic gene clusters reveals hidden chemical diversity on bacterial genomes.</title>
        <authorList>
            <person name="Cruz-Morales P."/>
            <person name="Martinez-Guerrero C."/>
            <person name="Morales-Escalante M.A."/>
            <person name="Yanez-Guerra L.A."/>
            <person name="Kopp J.F."/>
            <person name="Feldmann J."/>
            <person name="Ramos-Aboites H.E."/>
            <person name="Barona-Gomez F."/>
        </authorList>
    </citation>
    <scope>NUCLEOTIDE SEQUENCE [LARGE SCALE GENOMIC DNA]</scope>
    <source>
        <strain evidence="1 2">ATCC 31245</strain>
    </source>
</reference>
<accession>A0A0J6XKA3</accession>
<dbReference type="EMBL" id="LFML01000111">
    <property type="protein sequence ID" value="KMO95088.1"/>
    <property type="molecule type" value="Genomic_DNA"/>
</dbReference>
<evidence type="ECO:0008006" key="3">
    <source>
        <dbReference type="Google" id="ProtNLM"/>
    </source>
</evidence>
<dbReference type="OrthoDB" id="3745543at2"/>
<gene>
    <name evidence="1" type="ORF">ACS04_25615</name>
</gene>
<evidence type="ECO:0000313" key="2">
    <source>
        <dbReference type="Proteomes" id="UP000035932"/>
    </source>
</evidence>
<evidence type="ECO:0000313" key="1">
    <source>
        <dbReference type="EMBL" id="KMO95088.1"/>
    </source>
</evidence>
<name>A0A0J6XKA3_9ACTN</name>